<sequence>MKEQSNPKPQENNPKLPGRPVENIIEPINDTAERVALSIMNGDPKMDWDYSNVSEKQKF</sequence>
<reference evidence="2" key="1">
    <citation type="submission" date="2019-02" db="EMBL/GenBank/DDBJ databases">
        <authorList>
            <person name="Gruber-Vodicka R. H."/>
            <person name="Seah K. B. B."/>
        </authorList>
    </citation>
    <scope>NUCLEOTIDE SEQUENCE</scope>
    <source>
        <strain evidence="2">BECK_BY1</strain>
    </source>
</reference>
<gene>
    <name evidence="2" type="ORF">BECKTUN1418D_GA0071000_102614</name>
</gene>
<protein>
    <submittedName>
        <fullName evidence="2">Uncharacterized protein</fullName>
    </submittedName>
</protein>
<dbReference type="EMBL" id="CAADFX010000026">
    <property type="protein sequence ID" value="VFK55039.1"/>
    <property type="molecule type" value="Genomic_DNA"/>
</dbReference>
<dbReference type="AlphaFoldDB" id="A0A450ZMK9"/>
<feature type="region of interest" description="Disordered" evidence="1">
    <location>
        <begin position="1"/>
        <end position="22"/>
    </location>
</feature>
<accession>A0A450ZMK9</accession>
<feature type="compositionally biased region" description="Polar residues" evidence="1">
    <location>
        <begin position="1"/>
        <end position="13"/>
    </location>
</feature>
<evidence type="ECO:0000256" key="1">
    <source>
        <dbReference type="SAM" id="MobiDB-lite"/>
    </source>
</evidence>
<evidence type="ECO:0000313" key="2">
    <source>
        <dbReference type="EMBL" id="VFK55039.1"/>
    </source>
</evidence>
<name>A0A450ZMK9_9GAMM</name>
<organism evidence="2">
    <name type="scientific">Candidatus Kentrum sp. TUN</name>
    <dbReference type="NCBI Taxonomy" id="2126343"/>
    <lineage>
        <taxon>Bacteria</taxon>
        <taxon>Pseudomonadati</taxon>
        <taxon>Pseudomonadota</taxon>
        <taxon>Gammaproteobacteria</taxon>
        <taxon>Candidatus Kentrum</taxon>
    </lineage>
</organism>
<proteinExistence type="predicted"/>